<dbReference type="InterPro" id="IPR051242">
    <property type="entry name" value="WD-EF-hand_domain"/>
</dbReference>
<name>A0A9W6WNV8_9STRA</name>
<dbReference type="PROSITE" id="PS50222">
    <property type="entry name" value="EF_HAND_2"/>
    <property type="match status" value="1"/>
</dbReference>
<keyword evidence="1" id="KW-0677">Repeat</keyword>
<dbReference type="GO" id="GO:0005509">
    <property type="term" value="F:calcium ion binding"/>
    <property type="evidence" value="ECO:0007669"/>
    <property type="project" value="InterPro"/>
</dbReference>
<reference evidence="4" key="1">
    <citation type="submission" date="2023-04" db="EMBL/GenBank/DDBJ databases">
        <title>Phytophthora lilii NBRC 32176.</title>
        <authorList>
            <person name="Ichikawa N."/>
            <person name="Sato H."/>
            <person name="Tonouchi N."/>
        </authorList>
    </citation>
    <scope>NUCLEOTIDE SEQUENCE</scope>
    <source>
        <strain evidence="4">NBRC 32176</strain>
    </source>
</reference>
<feature type="region of interest" description="Disordered" evidence="2">
    <location>
        <begin position="833"/>
        <end position="855"/>
    </location>
</feature>
<organism evidence="4 5">
    <name type="scientific">Phytophthora lilii</name>
    <dbReference type="NCBI Taxonomy" id="2077276"/>
    <lineage>
        <taxon>Eukaryota</taxon>
        <taxon>Sar</taxon>
        <taxon>Stramenopiles</taxon>
        <taxon>Oomycota</taxon>
        <taxon>Peronosporomycetes</taxon>
        <taxon>Peronosporales</taxon>
        <taxon>Peronosporaceae</taxon>
        <taxon>Phytophthora</taxon>
    </lineage>
</organism>
<gene>
    <name evidence="4" type="ORF">Plil01_000167500</name>
</gene>
<evidence type="ECO:0000313" key="5">
    <source>
        <dbReference type="Proteomes" id="UP001165083"/>
    </source>
</evidence>
<dbReference type="OrthoDB" id="96964at2759"/>
<dbReference type="PANTHER" id="PTHR44324:SF4">
    <property type="entry name" value="WD40 REPEAT DOMAIN 95"/>
    <property type="match status" value="1"/>
</dbReference>
<dbReference type="InterPro" id="IPR036322">
    <property type="entry name" value="WD40_repeat_dom_sf"/>
</dbReference>
<evidence type="ECO:0000256" key="2">
    <source>
        <dbReference type="SAM" id="MobiDB-lite"/>
    </source>
</evidence>
<dbReference type="Gene3D" id="2.130.10.10">
    <property type="entry name" value="YVTN repeat-like/Quinoprotein amine dehydrogenase"/>
    <property type="match status" value="2"/>
</dbReference>
<dbReference type="EMBL" id="BSXW01000057">
    <property type="protein sequence ID" value="GMF10917.1"/>
    <property type="molecule type" value="Genomic_DNA"/>
</dbReference>
<protein>
    <submittedName>
        <fullName evidence="4">Unnamed protein product</fullName>
    </submittedName>
</protein>
<dbReference type="SUPFAM" id="SSF50978">
    <property type="entry name" value="WD40 repeat-like"/>
    <property type="match status" value="1"/>
</dbReference>
<feature type="region of interest" description="Disordered" evidence="2">
    <location>
        <begin position="1194"/>
        <end position="1239"/>
    </location>
</feature>
<dbReference type="InterPro" id="IPR011992">
    <property type="entry name" value="EF-hand-dom_pair"/>
</dbReference>
<feature type="region of interest" description="Disordered" evidence="2">
    <location>
        <begin position="1270"/>
        <end position="1302"/>
    </location>
</feature>
<feature type="region of interest" description="Disordered" evidence="2">
    <location>
        <begin position="1092"/>
        <end position="1111"/>
    </location>
</feature>
<dbReference type="Proteomes" id="UP001165083">
    <property type="component" value="Unassembled WGS sequence"/>
</dbReference>
<dbReference type="SUPFAM" id="SSF47473">
    <property type="entry name" value="EF-hand"/>
    <property type="match status" value="1"/>
</dbReference>
<feature type="compositionally biased region" description="Polar residues" evidence="2">
    <location>
        <begin position="841"/>
        <end position="851"/>
    </location>
</feature>
<evidence type="ECO:0000313" key="4">
    <source>
        <dbReference type="EMBL" id="GMF10917.1"/>
    </source>
</evidence>
<dbReference type="SMART" id="SM00320">
    <property type="entry name" value="WD40"/>
    <property type="match status" value="6"/>
</dbReference>
<feature type="compositionally biased region" description="Basic and acidic residues" evidence="2">
    <location>
        <begin position="1271"/>
        <end position="1298"/>
    </location>
</feature>
<feature type="domain" description="EF-hand" evidence="3">
    <location>
        <begin position="69"/>
        <end position="104"/>
    </location>
</feature>
<evidence type="ECO:0000259" key="3">
    <source>
        <dbReference type="PROSITE" id="PS50222"/>
    </source>
</evidence>
<dbReference type="SUPFAM" id="SSF50998">
    <property type="entry name" value="Quinoprotein alcohol dehydrogenase-like"/>
    <property type="match status" value="1"/>
</dbReference>
<dbReference type="InterPro" id="IPR002048">
    <property type="entry name" value="EF_hand_dom"/>
</dbReference>
<keyword evidence="5" id="KW-1185">Reference proteome</keyword>
<evidence type="ECO:0000256" key="1">
    <source>
        <dbReference type="ARBA" id="ARBA00022737"/>
    </source>
</evidence>
<dbReference type="InterPro" id="IPR015943">
    <property type="entry name" value="WD40/YVTN_repeat-like_dom_sf"/>
</dbReference>
<comment type="caution">
    <text evidence="4">The sequence shown here is derived from an EMBL/GenBank/DDBJ whole genome shotgun (WGS) entry which is preliminary data.</text>
</comment>
<proteinExistence type="predicted"/>
<sequence>MTRRSGFGTCRFFSSQVRGGRAFNMDVMMNMTTEDVRRLRGQFTGSLGLEAFVRLMKKSLRDRIHSELDFVVGVIELFHTIDVNGDAVLDWDEFAGYMMDAGQAKADFYFEGRARSTKQYVPLPILPPDPKTPLRHITTRVQQMRLLADQNAVAYFEANSDVVYIYGLQFDRNDGPRHLSTMRLHTAFQEHTIIDVVYIPTRKSLVTSSVLIRGYLSIWSVSDLHNPVMTHRLESHAAQEHLCWVPSLKSMATSAVVFPSIHSGKQTDSRRDCYRPNVGNDQPYTKISQLELWDLSGKIRPPPPGTIATHEVAIVQERLKGVTAIVAFRSINRTYLAVGKEDGVLSVVDTESGEEVGSFDAHGSGVKVLVYSNEVECIASVGFHSYADDTSSHIITWKKTSSAKTIAQDTTLRQHEAPVELVAFVDSNHQLISVDRTDTFNVYSSVMRTPTSEPWECLQTFQYSPPPTSTWQLPQNLWSMFVVPETASSDPVLVTAGTKVRFYDYCEVKPREEVFFAYYCSALNVVIGATSTKLLLWKGDKGALWKTYEYATIMMSTKNSTVVNSQASKTQTVDPESREAHARAITAVCVDDRERKVILGDDTGSVKVINVVNGNVMKELDPHTQCVVGIAYVLYGKRVISISSDSVLHICDENNPQGFYVPFGGGPIQSVLLQSLRLLPEAALTLCEEDGSPTDLETPASQCNLSNSPATYVIMKSVGNEALNLIAVLVANPRGDSLIQVWNFDVSHSQGTCVAPQSSGEITSMSFFGSTADIVGGTSSGRVFLWSPVPGTTSYKCLMELRGLSPTTIAKQDDRKLSDSSITHIITVCVPKASEPEDAETTQTAKASGSSSKERLQIISGRPMIKDRLRLEQECGVYVFASDEAGFVTQWHIKRSYHHILPFATLQTARPISRPSSSNGQSRRGHVGATGTDIAAFQHEEMTINFDSIAALYHHARVKSSGDSPQLNDDLPTAPIIDVEQATRQWRAHCRAVLSLEVATDPFAVVTSSVGGQIKVWGVNGEAYGVLDHFATRRAPLNHPWTFPVDMAARRQQREAEAQEFLKRPPGSAWKDALKPRVSVLQDRLSLTKRDLRFSHERPRSRKGNARPSEAGRAVRNFILAQTTSGVESKRMTPSSAFKAINQDTSSLHSVLKDIEQFQLNTDECASSRIDKPDLRAKKYSMVTLADVKSSLFRPRTPGSGSSTVHCELPLLQQSSSQKKHQRRGRPLGGENHQGAAPVKPKELVITSAPSPTVNRMELVEYLWQGAKASNQEKETFRGTSDKYVADQEERPRSRKASDGVLRYHVKMAHTWQPYQKR</sequence>
<accession>A0A9W6WNV8</accession>
<dbReference type="PANTHER" id="PTHR44324">
    <property type="entry name" value="WD40 REPEAT DOMAIN 95"/>
    <property type="match status" value="1"/>
</dbReference>
<dbReference type="InterPro" id="IPR011047">
    <property type="entry name" value="Quinoprotein_ADH-like_sf"/>
</dbReference>
<dbReference type="InterPro" id="IPR001680">
    <property type="entry name" value="WD40_rpt"/>
</dbReference>